<evidence type="ECO:0000259" key="8">
    <source>
        <dbReference type="PROSITE" id="PS50908"/>
    </source>
</evidence>
<keyword evidence="10" id="KW-1185">Reference proteome</keyword>
<dbReference type="SMART" id="SM00591">
    <property type="entry name" value="RWD"/>
    <property type="match status" value="1"/>
</dbReference>
<keyword evidence="3" id="KW-0963">Cytoplasm</keyword>
<proteinExistence type="inferred from homology"/>
<dbReference type="PROSITE" id="PS50908">
    <property type="entry name" value="RWD"/>
    <property type="match status" value="1"/>
</dbReference>
<feature type="compositionally biased region" description="Polar residues" evidence="7">
    <location>
        <begin position="142"/>
        <end position="155"/>
    </location>
</feature>
<dbReference type="InterPro" id="IPR036956">
    <property type="entry name" value="Impact_N_sf"/>
</dbReference>
<dbReference type="Pfam" id="PF05773">
    <property type="entry name" value="RWD"/>
    <property type="match status" value="1"/>
</dbReference>
<evidence type="ECO:0000256" key="7">
    <source>
        <dbReference type="SAM" id="MobiDB-lite"/>
    </source>
</evidence>
<evidence type="ECO:0000256" key="4">
    <source>
        <dbReference type="ARBA" id="ARBA00022491"/>
    </source>
</evidence>
<evidence type="ECO:0000256" key="1">
    <source>
        <dbReference type="ARBA" id="ARBA00004496"/>
    </source>
</evidence>
<dbReference type="GO" id="GO:0006446">
    <property type="term" value="P:regulation of translational initiation"/>
    <property type="evidence" value="ECO:0007669"/>
    <property type="project" value="TreeGrafter"/>
</dbReference>
<dbReference type="PROSITE" id="PS00910">
    <property type="entry name" value="UPF0029"/>
    <property type="match status" value="1"/>
</dbReference>
<organism evidence="9 10">
    <name type="scientific">Powellomyces hirtus</name>
    <dbReference type="NCBI Taxonomy" id="109895"/>
    <lineage>
        <taxon>Eukaryota</taxon>
        <taxon>Fungi</taxon>
        <taxon>Fungi incertae sedis</taxon>
        <taxon>Chytridiomycota</taxon>
        <taxon>Chytridiomycota incertae sedis</taxon>
        <taxon>Chytridiomycetes</taxon>
        <taxon>Spizellomycetales</taxon>
        <taxon>Powellomycetaceae</taxon>
        <taxon>Powellomyces</taxon>
    </lineage>
</organism>
<protein>
    <recommendedName>
        <fullName evidence="8">RWD domain-containing protein</fullName>
    </recommendedName>
</protein>
<dbReference type="GO" id="GO:0005737">
    <property type="term" value="C:cytoplasm"/>
    <property type="evidence" value="ECO:0007669"/>
    <property type="project" value="UniProtKB-SubCell"/>
</dbReference>
<accession>A0A507EAU6</accession>
<dbReference type="STRING" id="109895.A0A507EAU6"/>
<dbReference type="InterPro" id="IPR023582">
    <property type="entry name" value="Impact"/>
</dbReference>
<dbReference type="InterPro" id="IPR001498">
    <property type="entry name" value="Impact_N"/>
</dbReference>
<gene>
    <name evidence="9" type="ORF">PhCBS80983_g01881</name>
</gene>
<dbReference type="InterPro" id="IPR006575">
    <property type="entry name" value="RWD_dom"/>
</dbReference>
<comment type="similarity">
    <text evidence="2">Belongs to the IMPACT family.</text>
</comment>
<dbReference type="GO" id="GO:0140469">
    <property type="term" value="P:GCN2-mediated signaling"/>
    <property type="evidence" value="ECO:0007669"/>
    <property type="project" value="TreeGrafter"/>
</dbReference>
<evidence type="ECO:0000256" key="3">
    <source>
        <dbReference type="ARBA" id="ARBA00022490"/>
    </source>
</evidence>
<evidence type="ECO:0000313" key="10">
    <source>
        <dbReference type="Proteomes" id="UP000318582"/>
    </source>
</evidence>
<dbReference type="InterPro" id="IPR020568">
    <property type="entry name" value="Ribosomal_Su5_D2-typ_SF"/>
</dbReference>
<dbReference type="EMBL" id="QEAQ01000016">
    <property type="protein sequence ID" value="TPX60308.1"/>
    <property type="molecule type" value="Genomic_DNA"/>
</dbReference>
<keyword evidence="4" id="KW-0678">Repressor</keyword>
<feature type="domain" description="RWD" evidence="8">
    <location>
        <begin position="15"/>
        <end position="120"/>
    </location>
</feature>
<dbReference type="Proteomes" id="UP000318582">
    <property type="component" value="Unassembled WGS sequence"/>
</dbReference>
<comment type="subcellular location">
    <subcellularLocation>
        <location evidence="1">Cytoplasm</location>
    </subcellularLocation>
</comment>
<dbReference type="InterPro" id="IPR016135">
    <property type="entry name" value="UBQ-conjugating_enzyme/RWD"/>
</dbReference>
<name>A0A507EAU6_9FUNG</name>
<evidence type="ECO:0000256" key="6">
    <source>
        <dbReference type="ARBA" id="ARBA00023016"/>
    </source>
</evidence>
<dbReference type="InterPro" id="IPR020569">
    <property type="entry name" value="UPF0029_Impact_CS"/>
</dbReference>
<reference evidence="9 10" key="1">
    <citation type="journal article" date="2019" name="Sci. Rep.">
        <title>Comparative genomics of chytrid fungi reveal insights into the obligate biotrophic and pathogenic lifestyle of Synchytrium endobioticum.</title>
        <authorList>
            <person name="van de Vossenberg B.T.L.H."/>
            <person name="Warris S."/>
            <person name="Nguyen H.D.T."/>
            <person name="van Gent-Pelzer M.P.E."/>
            <person name="Joly D.L."/>
            <person name="van de Geest H.C."/>
            <person name="Bonants P.J.M."/>
            <person name="Smith D.S."/>
            <person name="Levesque C.A."/>
            <person name="van der Lee T.A.J."/>
        </authorList>
    </citation>
    <scope>NUCLEOTIDE SEQUENCE [LARGE SCALE GENOMIC DNA]</scope>
    <source>
        <strain evidence="9 10">CBS 809.83</strain>
    </source>
</reference>
<dbReference type="CDD" id="cd23821">
    <property type="entry name" value="RWD_IMPACT"/>
    <property type="match status" value="1"/>
</dbReference>
<evidence type="ECO:0000256" key="2">
    <source>
        <dbReference type="ARBA" id="ARBA00007665"/>
    </source>
</evidence>
<comment type="caution">
    <text evidence="9">The sequence shown here is derived from an EMBL/GenBank/DDBJ whole genome shotgun (WGS) entry which is preliminary data.</text>
</comment>
<evidence type="ECO:0000313" key="9">
    <source>
        <dbReference type="EMBL" id="TPX60308.1"/>
    </source>
</evidence>
<keyword evidence="6" id="KW-0346">Stress response</keyword>
<dbReference type="PANTHER" id="PTHR16301">
    <property type="entry name" value="IMPACT-RELATED"/>
    <property type="match status" value="1"/>
</dbReference>
<dbReference type="AlphaFoldDB" id="A0A507EAU6"/>
<dbReference type="SUPFAM" id="SSF54495">
    <property type="entry name" value="UBC-like"/>
    <property type="match status" value="1"/>
</dbReference>
<dbReference type="Pfam" id="PF01205">
    <property type="entry name" value="Impact_N"/>
    <property type="match status" value="1"/>
</dbReference>
<dbReference type="Gene3D" id="3.10.110.10">
    <property type="entry name" value="Ubiquitin Conjugating Enzyme"/>
    <property type="match status" value="1"/>
</dbReference>
<dbReference type="SUPFAM" id="SSF54211">
    <property type="entry name" value="Ribosomal protein S5 domain 2-like"/>
    <property type="match status" value="1"/>
</dbReference>
<sequence>MTETAETKNKALQEEEIVALSAIYGPDFQRSTESPDTITITLHLPPGPAVLHCHRPTSYPSLEPPYYELITEWTNRAGIRYGVSDPIRKAVETTFMESFVPGEVVIFEWIEALKLILETKYGVDGDADEDAIEKMSEESKQRASVSASPHVTTEVSELEDHDEPAGNFPMTLPPHCPPITHSSEPLVERKSVFVAHVAPIKSASDVSLVLSALLSNKRIRRATHNIMAYRLVEENGVVKQDCDDDGETAAGGRLLHMLNLANVNGAVVVVTRWYGGVHLGPARFKHINNVGRKLLESCGYIPVAGESKKGGKKR</sequence>
<evidence type="ECO:0000256" key="5">
    <source>
        <dbReference type="ARBA" id="ARBA00022845"/>
    </source>
</evidence>
<dbReference type="Gene3D" id="3.30.230.30">
    <property type="entry name" value="Impact, N-terminal domain"/>
    <property type="match status" value="1"/>
</dbReference>
<feature type="region of interest" description="Disordered" evidence="7">
    <location>
        <begin position="133"/>
        <end position="155"/>
    </location>
</feature>
<keyword evidence="5" id="KW-0810">Translation regulation</keyword>
<dbReference type="PANTHER" id="PTHR16301:SF25">
    <property type="entry name" value="PROTEIN IMPACT"/>
    <property type="match status" value="1"/>
</dbReference>